<sequence length="103" mass="11093">MQLKQIAIIYFLPLCCHWAPSTAFIFLLVVCANVCAKVLTSQFHLLYPTQYEKDATPAKAAFATSIGVLPAFGCSSSCPGNGCSLTSHQHFPPGAGYQRPRDG</sequence>
<keyword evidence="1" id="KW-0472">Membrane</keyword>
<keyword evidence="1" id="KW-1133">Transmembrane helix</keyword>
<accession>A0ABT9BFQ9</accession>
<proteinExistence type="predicted"/>
<comment type="caution">
    <text evidence="2">The sequence shown here is derived from an EMBL/GenBank/DDBJ whole genome shotgun (WGS) entry which is preliminary data.</text>
</comment>
<name>A0ABT9BFQ9_9BACT</name>
<gene>
    <name evidence="2" type="ORF">Q5H93_20245</name>
</gene>
<organism evidence="2 3">
    <name type="scientific">Hymenobacter aranciens</name>
    <dbReference type="NCBI Taxonomy" id="3063996"/>
    <lineage>
        <taxon>Bacteria</taxon>
        <taxon>Pseudomonadati</taxon>
        <taxon>Bacteroidota</taxon>
        <taxon>Cytophagia</taxon>
        <taxon>Cytophagales</taxon>
        <taxon>Hymenobacteraceae</taxon>
        <taxon>Hymenobacter</taxon>
    </lineage>
</organism>
<dbReference type="EMBL" id="JAUQSY010000016">
    <property type="protein sequence ID" value="MDO7877087.1"/>
    <property type="molecule type" value="Genomic_DNA"/>
</dbReference>
<evidence type="ECO:0000313" key="2">
    <source>
        <dbReference type="EMBL" id="MDO7877087.1"/>
    </source>
</evidence>
<dbReference type="Proteomes" id="UP001176429">
    <property type="component" value="Unassembled WGS sequence"/>
</dbReference>
<keyword evidence="1" id="KW-0812">Transmembrane</keyword>
<reference evidence="2" key="1">
    <citation type="submission" date="2023-07" db="EMBL/GenBank/DDBJ databases">
        <authorList>
            <person name="Kim M.K."/>
        </authorList>
    </citation>
    <scope>NUCLEOTIDE SEQUENCE</scope>
    <source>
        <strain evidence="2">ASUV-10-1</strain>
    </source>
</reference>
<keyword evidence="3" id="KW-1185">Reference proteome</keyword>
<dbReference type="RefSeq" id="WP_305008500.1">
    <property type="nucleotide sequence ID" value="NZ_JAUQSY010000016.1"/>
</dbReference>
<evidence type="ECO:0000313" key="3">
    <source>
        <dbReference type="Proteomes" id="UP001176429"/>
    </source>
</evidence>
<feature type="transmembrane region" description="Helical" evidence="1">
    <location>
        <begin position="7"/>
        <end position="30"/>
    </location>
</feature>
<protein>
    <recommendedName>
        <fullName evidence="4">Secreted protein</fullName>
    </recommendedName>
</protein>
<evidence type="ECO:0000256" key="1">
    <source>
        <dbReference type="SAM" id="Phobius"/>
    </source>
</evidence>
<evidence type="ECO:0008006" key="4">
    <source>
        <dbReference type="Google" id="ProtNLM"/>
    </source>
</evidence>